<comment type="caution">
    <text evidence="2">The sequence shown here is derived from an EMBL/GenBank/DDBJ whole genome shotgun (WGS) entry which is preliminary data.</text>
</comment>
<dbReference type="InterPro" id="IPR045886">
    <property type="entry name" value="ThiF/MoeB/HesA"/>
</dbReference>
<protein>
    <submittedName>
        <fullName evidence="2">HesA/MoeB/ThiF family protein</fullName>
    </submittedName>
</protein>
<dbReference type="PANTHER" id="PTHR10953:SF102">
    <property type="entry name" value="ADENYLYLTRANSFERASE AND SULFURTRANSFERASE MOCS3"/>
    <property type="match status" value="1"/>
</dbReference>
<reference evidence="2" key="1">
    <citation type="journal article" date="2020" name="mSystems">
        <title>Genome- and Community-Level Interaction Insights into Carbon Utilization and Element Cycling Functions of Hydrothermarchaeota in Hydrothermal Sediment.</title>
        <authorList>
            <person name="Zhou Z."/>
            <person name="Liu Y."/>
            <person name="Xu W."/>
            <person name="Pan J."/>
            <person name="Luo Z.H."/>
            <person name="Li M."/>
        </authorList>
    </citation>
    <scope>NUCLEOTIDE SEQUENCE [LARGE SCALE GENOMIC DNA]</scope>
    <source>
        <strain evidence="2">SpSt-349</strain>
    </source>
</reference>
<dbReference type="PANTHER" id="PTHR10953">
    <property type="entry name" value="UBIQUITIN-ACTIVATING ENZYME E1"/>
    <property type="match status" value="1"/>
</dbReference>
<dbReference type="InterPro" id="IPR000594">
    <property type="entry name" value="ThiF_NAD_FAD-bd"/>
</dbReference>
<dbReference type="GO" id="GO:0004792">
    <property type="term" value="F:thiosulfate-cyanide sulfurtransferase activity"/>
    <property type="evidence" value="ECO:0007669"/>
    <property type="project" value="TreeGrafter"/>
</dbReference>
<dbReference type="SUPFAM" id="SSF69572">
    <property type="entry name" value="Activating enzymes of the ubiquitin-like proteins"/>
    <property type="match status" value="1"/>
</dbReference>
<evidence type="ECO:0000259" key="1">
    <source>
        <dbReference type="Pfam" id="PF00899"/>
    </source>
</evidence>
<dbReference type="GO" id="GO:0008641">
    <property type="term" value="F:ubiquitin-like modifier activating enzyme activity"/>
    <property type="evidence" value="ECO:0007669"/>
    <property type="project" value="InterPro"/>
</dbReference>
<organism evidence="2">
    <name type="scientific">Geobacter metallireducens</name>
    <dbReference type="NCBI Taxonomy" id="28232"/>
    <lineage>
        <taxon>Bacteria</taxon>
        <taxon>Pseudomonadati</taxon>
        <taxon>Thermodesulfobacteriota</taxon>
        <taxon>Desulfuromonadia</taxon>
        <taxon>Geobacterales</taxon>
        <taxon>Geobacteraceae</taxon>
        <taxon>Geobacter</taxon>
    </lineage>
</organism>
<sequence>MTEAERYSRQVLCWGQERQRALEGATVLVAGVGGLGATVSQLLARAGVGRLILVDDGVAAWPDLNRQTLYGEKDVGKKKVLVAREKLAAINSAIEIVTLDTRIDREFTVPPGVSAVADCLDNFAGRFALHRATPAGVPFVHGGIQGDHGQVLTLIPGESQSLEALFAGCRQPEGPIPVTPHGPLIIAGLMANELFHLLQGEPRLRDRMLVVDLATLSLQFLDV</sequence>
<dbReference type="EMBL" id="DSOV01000025">
    <property type="protein sequence ID" value="HEN42024.1"/>
    <property type="molecule type" value="Genomic_DNA"/>
</dbReference>
<gene>
    <name evidence="2" type="ORF">ENQ87_06545</name>
</gene>
<proteinExistence type="predicted"/>
<name>A0A831XE06_GEOME</name>
<dbReference type="InterPro" id="IPR035985">
    <property type="entry name" value="Ubiquitin-activating_enz"/>
</dbReference>
<evidence type="ECO:0000313" key="2">
    <source>
        <dbReference type="EMBL" id="HEN42024.1"/>
    </source>
</evidence>
<dbReference type="Gene3D" id="3.40.50.720">
    <property type="entry name" value="NAD(P)-binding Rossmann-like Domain"/>
    <property type="match status" value="1"/>
</dbReference>
<accession>A0A831XE06</accession>
<dbReference type="CDD" id="cd00757">
    <property type="entry name" value="ThiF_MoeB_HesA_family"/>
    <property type="match status" value="1"/>
</dbReference>
<dbReference type="GO" id="GO:0008146">
    <property type="term" value="F:sulfotransferase activity"/>
    <property type="evidence" value="ECO:0007669"/>
    <property type="project" value="TreeGrafter"/>
</dbReference>
<dbReference type="Pfam" id="PF00899">
    <property type="entry name" value="ThiF"/>
    <property type="match status" value="1"/>
</dbReference>
<feature type="domain" description="THIF-type NAD/FAD binding fold" evidence="1">
    <location>
        <begin position="7"/>
        <end position="220"/>
    </location>
</feature>
<dbReference type="GO" id="GO:0016779">
    <property type="term" value="F:nucleotidyltransferase activity"/>
    <property type="evidence" value="ECO:0007669"/>
    <property type="project" value="TreeGrafter"/>
</dbReference>
<dbReference type="GO" id="GO:0005829">
    <property type="term" value="C:cytosol"/>
    <property type="evidence" value="ECO:0007669"/>
    <property type="project" value="TreeGrafter"/>
</dbReference>
<dbReference type="AlphaFoldDB" id="A0A831XE06"/>